<feature type="non-terminal residue" evidence="1">
    <location>
        <position position="131"/>
    </location>
</feature>
<proteinExistence type="predicted"/>
<protein>
    <submittedName>
        <fullName evidence="1">Uncharacterized protein</fullName>
    </submittedName>
</protein>
<dbReference type="AlphaFoldDB" id="X0SD62"/>
<dbReference type="EMBL" id="BARS01001593">
    <property type="protein sequence ID" value="GAF73867.1"/>
    <property type="molecule type" value="Genomic_DNA"/>
</dbReference>
<name>X0SD62_9ZZZZ</name>
<reference evidence="1" key="1">
    <citation type="journal article" date="2014" name="Front. Microbiol.">
        <title>High frequency of phylogenetically diverse reductive dehalogenase-homologous genes in deep subseafloor sedimentary metagenomes.</title>
        <authorList>
            <person name="Kawai M."/>
            <person name="Futagami T."/>
            <person name="Toyoda A."/>
            <person name="Takaki Y."/>
            <person name="Nishi S."/>
            <person name="Hori S."/>
            <person name="Arai W."/>
            <person name="Tsubouchi T."/>
            <person name="Morono Y."/>
            <person name="Uchiyama I."/>
            <person name="Ito T."/>
            <person name="Fujiyama A."/>
            <person name="Inagaki F."/>
            <person name="Takami H."/>
        </authorList>
    </citation>
    <scope>NUCLEOTIDE SEQUENCE</scope>
    <source>
        <strain evidence="1">Expedition CK06-06</strain>
    </source>
</reference>
<organism evidence="1">
    <name type="scientific">marine sediment metagenome</name>
    <dbReference type="NCBI Taxonomy" id="412755"/>
    <lineage>
        <taxon>unclassified sequences</taxon>
        <taxon>metagenomes</taxon>
        <taxon>ecological metagenomes</taxon>
    </lineage>
</organism>
<accession>X0SD62</accession>
<sequence>MAKKTNLTEEEKAKIIEALNNDIEPSPELMTKLFPGLAEKFDVAKLDRAKIATLEYAGKRSEAAILNQTSPTETGSPLQVERCFKGGIVSKCTQLDLFEKSKKDNDSNWQNLIVQGDNLQFLKTCYQSADP</sequence>
<gene>
    <name evidence="1" type="ORF">S01H1_03039</name>
</gene>
<evidence type="ECO:0000313" key="1">
    <source>
        <dbReference type="EMBL" id="GAF73867.1"/>
    </source>
</evidence>
<comment type="caution">
    <text evidence="1">The sequence shown here is derived from an EMBL/GenBank/DDBJ whole genome shotgun (WGS) entry which is preliminary data.</text>
</comment>